<name>A0A1S0UA22_LOALO</name>
<dbReference type="EMBL" id="JH712314">
    <property type="protein sequence ID" value="EFO27555.1"/>
    <property type="molecule type" value="Genomic_DNA"/>
</dbReference>
<dbReference type="InParanoid" id="A0A1S0UA22"/>
<accession>A0A1S0UA22</accession>
<dbReference type="KEGG" id="loa:LOAG_00935"/>
<dbReference type="RefSeq" id="XP_003136523.1">
    <property type="nucleotide sequence ID" value="XM_003136475.2"/>
</dbReference>
<dbReference type="GeneID" id="9938300"/>
<sequence>MENLDYKDVLESSLRKSIKSTLSPSSSLSSNNEYQQLLTTNYTTTKDVLNSNVHFHATNERKKQKLSDDIFMTNAIYPDQMLHETQRNITKIASSNLINFKIILFLKLFSTFCA</sequence>
<dbReference type="AlphaFoldDB" id="A0A1S0UA22"/>
<gene>
    <name evidence="1" type="ORF">LOAG_00935</name>
</gene>
<reference evidence="1" key="1">
    <citation type="submission" date="2012-04" db="EMBL/GenBank/DDBJ databases">
        <title>The Genome Sequence of Loa loa.</title>
        <authorList>
            <consortium name="The Broad Institute Genome Sequencing Platform"/>
            <consortium name="Broad Institute Genome Sequencing Center for Infectious Disease"/>
            <person name="Nutman T.B."/>
            <person name="Fink D.L."/>
            <person name="Russ C."/>
            <person name="Young S."/>
            <person name="Zeng Q."/>
            <person name="Gargeya S."/>
            <person name="Alvarado L."/>
            <person name="Berlin A."/>
            <person name="Chapman S.B."/>
            <person name="Chen Z."/>
            <person name="Freedman E."/>
            <person name="Gellesch M."/>
            <person name="Goldberg J."/>
            <person name="Griggs A."/>
            <person name="Gujja S."/>
            <person name="Heilman E.R."/>
            <person name="Heiman D."/>
            <person name="Howarth C."/>
            <person name="Mehta T."/>
            <person name="Neiman D."/>
            <person name="Pearson M."/>
            <person name="Roberts A."/>
            <person name="Saif S."/>
            <person name="Shea T."/>
            <person name="Shenoy N."/>
            <person name="Sisk P."/>
            <person name="Stolte C."/>
            <person name="Sykes S."/>
            <person name="White J."/>
            <person name="Yandava C."/>
            <person name="Haas B."/>
            <person name="Henn M.R."/>
            <person name="Nusbaum C."/>
            <person name="Birren B."/>
        </authorList>
    </citation>
    <scope>NUCLEOTIDE SEQUENCE [LARGE SCALE GENOMIC DNA]</scope>
</reference>
<protein>
    <submittedName>
        <fullName evidence="1">Uncharacterized protein</fullName>
    </submittedName>
</protein>
<dbReference type="CTD" id="9938300"/>
<organism evidence="1">
    <name type="scientific">Loa loa</name>
    <name type="common">Eye worm</name>
    <name type="synonym">Filaria loa</name>
    <dbReference type="NCBI Taxonomy" id="7209"/>
    <lineage>
        <taxon>Eukaryota</taxon>
        <taxon>Metazoa</taxon>
        <taxon>Ecdysozoa</taxon>
        <taxon>Nematoda</taxon>
        <taxon>Chromadorea</taxon>
        <taxon>Rhabditida</taxon>
        <taxon>Spirurina</taxon>
        <taxon>Spiruromorpha</taxon>
        <taxon>Filarioidea</taxon>
        <taxon>Onchocercidae</taxon>
        <taxon>Loa</taxon>
    </lineage>
</organism>
<evidence type="ECO:0000313" key="1">
    <source>
        <dbReference type="EMBL" id="EFO27555.1"/>
    </source>
</evidence>
<proteinExistence type="predicted"/>